<sequence length="93" mass="10549">MAKDKSTFGKQLAHFLSKMFWHLNQPVVPTYNFPNQKHSTSSSKTSIKNKVSAKSSYKISPINGHYIHSQCSSRQRTPSIRPRVATLSSIQEE</sequence>
<evidence type="ECO:0000313" key="11">
    <source>
        <dbReference type="Proteomes" id="UP000663870"/>
    </source>
</evidence>
<evidence type="ECO:0000313" key="8">
    <source>
        <dbReference type="EMBL" id="CAF3488992.1"/>
    </source>
</evidence>
<evidence type="ECO:0000313" key="4">
    <source>
        <dbReference type="EMBL" id="CAF0836651.1"/>
    </source>
</evidence>
<dbReference type="EMBL" id="CAJNOH010000013">
    <property type="protein sequence ID" value="CAF0751900.1"/>
    <property type="molecule type" value="Genomic_DNA"/>
</dbReference>
<reference evidence="6" key="1">
    <citation type="submission" date="2021-02" db="EMBL/GenBank/DDBJ databases">
        <authorList>
            <person name="Nowell W R."/>
        </authorList>
    </citation>
    <scope>NUCLEOTIDE SEQUENCE</scope>
</reference>
<dbReference type="Proteomes" id="UP000663854">
    <property type="component" value="Unassembled WGS sequence"/>
</dbReference>
<dbReference type="EMBL" id="CAJNOT010000592">
    <property type="protein sequence ID" value="CAF1029903.1"/>
    <property type="molecule type" value="Genomic_DNA"/>
</dbReference>
<dbReference type="Proteomes" id="UP000663836">
    <property type="component" value="Unassembled WGS sequence"/>
</dbReference>
<dbReference type="OrthoDB" id="9972167at2759"/>
<evidence type="ECO:0000313" key="3">
    <source>
        <dbReference type="EMBL" id="CAF0830024.1"/>
    </source>
</evidence>
<dbReference type="Proteomes" id="UP000663874">
    <property type="component" value="Unassembled WGS sequence"/>
</dbReference>
<evidence type="ECO:0000313" key="7">
    <source>
        <dbReference type="EMBL" id="CAF1029903.1"/>
    </source>
</evidence>
<gene>
    <name evidence="9" type="ORF">FNK824_LOCUS653</name>
    <name evidence="10" type="ORF">JBS370_LOCUS14207</name>
    <name evidence="4" type="ORF">JXQ802_LOCUS5968</name>
    <name evidence="5" type="ORF">JXQ802_LOCUS6016</name>
    <name evidence="8" type="ORF">OTI717_LOCUS1008</name>
    <name evidence="2" type="ORF">PYM288_LOCUS2137</name>
    <name evidence="6" type="ORF">RFH988_LOCUS7555</name>
    <name evidence="3" type="ORF">SEV965_LOCUS2070</name>
    <name evidence="7" type="ORF">ZHD862_LOCUS13988</name>
</gene>
<evidence type="ECO:0000313" key="10">
    <source>
        <dbReference type="EMBL" id="CAF3780628.1"/>
    </source>
</evidence>
<dbReference type="Proteomes" id="UP000663823">
    <property type="component" value="Unassembled WGS sequence"/>
</dbReference>
<accession>A0A813XK38</accession>
<proteinExistence type="predicted"/>
<comment type="caution">
    <text evidence="6">The sequence shown here is derived from an EMBL/GenBank/DDBJ whole genome shotgun (WGS) entry which is preliminary data.</text>
</comment>
<keyword evidence="11" id="KW-1185">Reference proteome</keyword>
<dbReference type="EMBL" id="CAJOBE010000028">
    <property type="protein sequence ID" value="CAF3544819.1"/>
    <property type="molecule type" value="Genomic_DNA"/>
</dbReference>
<evidence type="ECO:0000313" key="5">
    <source>
        <dbReference type="EMBL" id="CAF0837632.1"/>
    </source>
</evidence>
<protein>
    <submittedName>
        <fullName evidence="6">Uncharacterized protein</fullName>
    </submittedName>
</protein>
<dbReference type="Proteomes" id="UP000663882">
    <property type="component" value="Unassembled WGS sequence"/>
</dbReference>
<dbReference type="EMBL" id="CAJOBD010001265">
    <property type="protein sequence ID" value="CAF3780628.1"/>
    <property type="molecule type" value="Genomic_DNA"/>
</dbReference>
<evidence type="ECO:0000313" key="12">
    <source>
        <dbReference type="Proteomes" id="UP000663882"/>
    </source>
</evidence>
<organism evidence="6 12">
    <name type="scientific">Rotaria sordida</name>
    <dbReference type="NCBI Taxonomy" id="392033"/>
    <lineage>
        <taxon>Eukaryota</taxon>
        <taxon>Metazoa</taxon>
        <taxon>Spiralia</taxon>
        <taxon>Gnathifera</taxon>
        <taxon>Rotifera</taxon>
        <taxon>Eurotatoria</taxon>
        <taxon>Bdelloidea</taxon>
        <taxon>Philodinida</taxon>
        <taxon>Philodinidae</taxon>
        <taxon>Rotaria</taxon>
    </lineage>
</organism>
<dbReference type="EMBL" id="CAJNOL010000092">
    <property type="protein sequence ID" value="CAF0837632.1"/>
    <property type="molecule type" value="Genomic_DNA"/>
</dbReference>
<dbReference type="Proteomes" id="UP000663870">
    <property type="component" value="Unassembled WGS sequence"/>
</dbReference>
<dbReference type="AlphaFoldDB" id="A0A813XK38"/>
<dbReference type="Proteomes" id="UP000663864">
    <property type="component" value="Unassembled WGS sequence"/>
</dbReference>
<dbReference type="EMBL" id="CAJNOO010000241">
    <property type="protein sequence ID" value="CAF0872690.1"/>
    <property type="molecule type" value="Genomic_DNA"/>
</dbReference>
<name>A0A813XK38_9BILA</name>
<feature type="region of interest" description="Disordered" evidence="1">
    <location>
        <begin position="70"/>
        <end position="93"/>
    </location>
</feature>
<evidence type="ECO:0000313" key="2">
    <source>
        <dbReference type="EMBL" id="CAF0751900.1"/>
    </source>
</evidence>
<evidence type="ECO:0000313" key="9">
    <source>
        <dbReference type="EMBL" id="CAF3544819.1"/>
    </source>
</evidence>
<dbReference type="EMBL" id="CAJNOU010000044">
    <property type="protein sequence ID" value="CAF0830024.1"/>
    <property type="molecule type" value="Genomic_DNA"/>
</dbReference>
<dbReference type="EMBL" id="CAJNOL010000091">
    <property type="protein sequence ID" value="CAF0836651.1"/>
    <property type="molecule type" value="Genomic_DNA"/>
</dbReference>
<evidence type="ECO:0000313" key="6">
    <source>
        <dbReference type="EMBL" id="CAF0872690.1"/>
    </source>
</evidence>
<dbReference type="EMBL" id="CAJOAX010000038">
    <property type="protein sequence ID" value="CAF3488992.1"/>
    <property type="molecule type" value="Genomic_DNA"/>
</dbReference>
<evidence type="ECO:0000256" key="1">
    <source>
        <dbReference type="SAM" id="MobiDB-lite"/>
    </source>
</evidence>
<dbReference type="Proteomes" id="UP000663889">
    <property type="component" value="Unassembled WGS sequence"/>
</dbReference>